<feature type="transmembrane region" description="Helical" evidence="1">
    <location>
        <begin position="355"/>
        <end position="378"/>
    </location>
</feature>
<feature type="transmembrane region" description="Helical" evidence="1">
    <location>
        <begin position="435"/>
        <end position="453"/>
    </location>
</feature>
<feature type="transmembrane region" description="Helical" evidence="1">
    <location>
        <begin position="194"/>
        <end position="214"/>
    </location>
</feature>
<organism evidence="3">
    <name type="scientific">marine metagenome</name>
    <dbReference type="NCBI Taxonomy" id="408172"/>
    <lineage>
        <taxon>unclassified sequences</taxon>
        <taxon>metagenomes</taxon>
        <taxon>ecological metagenomes</taxon>
    </lineage>
</organism>
<feature type="transmembrane region" description="Helical" evidence="1">
    <location>
        <begin position="315"/>
        <end position="335"/>
    </location>
</feature>
<gene>
    <name evidence="3" type="ORF">METZ01_LOCUS100142</name>
</gene>
<feature type="transmembrane region" description="Helical" evidence="1">
    <location>
        <begin position="459"/>
        <end position="485"/>
    </location>
</feature>
<keyword evidence="1" id="KW-0812">Transmembrane</keyword>
<feature type="transmembrane region" description="Helical" evidence="1">
    <location>
        <begin position="6"/>
        <end position="28"/>
    </location>
</feature>
<feature type="transmembrane region" description="Helical" evidence="1">
    <location>
        <begin position="141"/>
        <end position="157"/>
    </location>
</feature>
<sequence length="502" mass="52436">MIEGLYQALSLSTLLWLTLGVMIGMIVGTLPGLTATMGTALLVPFTFALPTGEGIAMLGGLYVCAMFSDAIPACLVNTPGTPAAMATAFDGHPMVLKGRGQEAIVASCFSSALGTVFGAGCYLLLAWPLIAIALKFGPPEFCWLGVFALTIIGSLAGDSILKGLAGAAIGLLISCVGISHGNELARFTFGIPQLQGGVSLVAGLIGIFAIPQVFSMVAELRKKEFIAEYKPKGGESLKTIKKVLSHPWHVLRSSAIGSFIGILPGAGSPIAALVSYNEAIRWAKDKSQFGKGDLRGVTASEIANNAAAPAAMIPLVTLGVPGSSPAAVIAGALMLRGLNPGPELFQNDGALVYSFGWSLLLAGIVTFILGSLFAPLLVRIIRIPLRLLAPLIMLLATIGAYAIRNNIYDVYIMLGLGVFVFLVKRLGFHPGPIGLGLILGPIIEPSLIQALYISDAIGIGKVFFTGIINISLIVLTIVSVGLVVWTRRKDQIQERESASVKS</sequence>
<evidence type="ECO:0000313" key="3">
    <source>
        <dbReference type="EMBL" id="SVA47288.1"/>
    </source>
</evidence>
<evidence type="ECO:0000256" key="1">
    <source>
        <dbReference type="SAM" id="Phobius"/>
    </source>
</evidence>
<proteinExistence type="predicted"/>
<feature type="transmembrane region" description="Helical" evidence="1">
    <location>
        <begin position="103"/>
        <end position="129"/>
    </location>
</feature>
<evidence type="ECO:0000259" key="2">
    <source>
        <dbReference type="Pfam" id="PF01970"/>
    </source>
</evidence>
<dbReference type="Pfam" id="PF01970">
    <property type="entry name" value="TctA"/>
    <property type="match status" value="1"/>
</dbReference>
<feature type="transmembrane region" description="Helical" evidence="1">
    <location>
        <begin position="410"/>
        <end position="428"/>
    </location>
</feature>
<reference evidence="3" key="1">
    <citation type="submission" date="2018-05" db="EMBL/GenBank/DDBJ databases">
        <authorList>
            <person name="Lanie J.A."/>
            <person name="Ng W.-L."/>
            <person name="Kazmierczak K.M."/>
            <person name="Andrzejewski T.M."/>
            <person name="Davidsen T.M."/>
            <person name="Wayne K.J."/>
            <person name="Tettelin H."/>
            <person name="Glass J.I."/>
            <person name="Rusch D."/>
            <person name="Podicherti R."/>
            <person name="Tsui H.-C.T."/>
            <person name="Winkler M.E."/>
        </authorList>
    </citation>
    <scope>NUCLEOTIDE SEQUENCE</scope>
</reference>
<protein>
    <recommendedName>
        <fullName evidence="2">DUF112 domain-containing protein</fullName>
    </recommendedName>
</protein>
<feature type="transmembrane region" description="Helical" evidence="1">
    <location>
        <begin position="163"/>
        <end position="182"/>
    </location>
</feature>
<dbReference type="EMBL" id="UINC01010649">
    <property type="protein sequence ID" value="SVA47288.1"/>
    <property type="molecule type" value="Genomic_DNA"/>
</dbReference>
<dbReference type="InterPro" id="IPR002823">
    <property type="entry name" value="DUF112_TM"/>
</dbReference>
<accession>A0A381W5R9</accession>
<feature type="transmembrane region" description="Helical" evidence="1">
    <location>
        <begin position="385"/>
        <end position="404"/>
    </location>
</feature>
<feature type="domain" description="DUF112" evidence="2">
    <location>
        <begin position="14"/>
        <end position="433"/>
    </location>
</feature>
<dbReference type="AlphaFoldDB" id="A0A381W5R9"/>
<dbReference type="PANTHER" id="PTHR35342:SF5">
    <property type="entry name" value="TRICARBOXYLIC TRANSPORT PROTEIN"/>
    <property type="match status" value="1"/>
</dbReference>
<name>A0A381W5R9_9ZZZZ</name>
<keyword evidence="1" id="KW-1133">Transmembrane helix</keyword>
<dbReference type="PANTHER" id="PTHR35342">
    <property type="entry name" value="TRICARBOXYLIC TRANSPORT PROTEIN"/>
    <property type="match status" value="1"/>
</dbReference>
<keyword evidence="1" id="KW-0472">Membrane</keyword>